<sequence length="241" mass="27167">MKSIALIPARYASTRFPAKLIQDLCGLSVIQRTYESTVDTDLFEKVIVVTDHELIAAQIKEIGGDVFMSTKEYESGSDRIAEAAMIEDADIVVNVQGDEPFQDKKSLEDLLKVFENPEVRVASMMFPITAEEAQNPNAVKVVTDTIGNALYFSRSPIPYVRDLGTPVQYWKHVGIYAYRKDLLLAFTQWPKADLEQTEMLEQLRLLENGVTIRMVKTTHQAVAIDTKEDLDKAIAYFNKQA</sequence>
<protein>
    <recommendedName>
        <fullName evidence="4">3-deoxy-manno-octulosonate cytidylyltransferase</fullName>
        <ecNumber evidence="4">2.7.7.38</ecNumber>
    </recommendedName>
    <alternativeName>
        <fullName evidence="4">CMP-2-keto-3-deoxyoctulosonic acid synthase</fullName>
        <shortName evidence="4">CKS</shortName>
        <shortName evidence="4">CMP-KDO synthase</shortName>
    </alternativeName>
</protein>
<evidence type="ECO:0000256" key="3">
    <source>
        <dbReference type="ARBA" id="ARBA00022985"/>
    </source>
</evidence>
<comment type="caution">
    <text evidence="5">The sequence shown here is derived from an EMBL/GenBank/DDBJ whole genome shotgun (WGS) entry which is preliminary data.</text>
</comment>
<name>A0ABV6FMW2_9BACT</name>
<comment type="similarity">
    <text evidence="4">Belongs to the KdsB family.</text>
</comment>
<dbReference type="InterPro" id="IPR004528">
    <property type="entry name" value="KdsB"/>
</dbReference>
<keyword evidence="2 4" id="KW-0548">Nucleotidyltransferase</keyword>
<comment type="pathway">
    <text evidence="4">Nucleotide-sugar biosynthesis; CMP-3-deoxy-D-manno-octulosonate biosynthesis; CMP-3-deoxy-D-manno-octulosonate from 3-deoxy-D-manno-octulosonate and CTP: step 1/1.</text>
</comment>
<evidence type="ECO:0000313" key="5">
    <source>
        <dbReference type="EMBL" id="MFC0261205.1"/>
    </source>
</evidence>
<dbReference type="CDD" id="cd02517">
    <property type="entry name" value="CMP-KDO-Synthetase"/>
    <property type="match status" value="1"/>
</dbReference>
<comment type="catalytic activity">
    <reaction evidence="4">
        <text>3-deoxy-alpha-D-manno-oct-2-ulosonate + CTP = CMP-3-deoxy-beta-D-manno-octulosonate + diphosphate</text>
        <dbReference type="Rhea" id="RHEA:23448"/>
        <dbReference type="ChEBI" id="CHEBI:33019"/>
        <dbReference type="ChEBI" id="CHEBI:37563"/>
        <dbReference type="ChEBI" id="CHEBI:85986"/>
        <dbReference type="ChEBI" id="CHEBI:85987"/>
        <dbReference type="EC" id="2.7.7.38"/>
    </reaction>
</comment>
<dbReference type="RefSeq" id="WP_382385659.1">
    <property type="nucleotide sequence ID" value="NZ_JBHLWI010000001.1"/>
</dbReference>
<keyword evidence="6" id="KW-1185">Reference proteome</keyword>
<comment type="subcellular location">
    <subcellularLocation>
        <location evidence="4">Cytoplasm</location>
    </subcellularLocation>
</comment>
<dbReference type="InterPro" id="IPR003329">
    <property type="entry name" value="Cytidylyl_trans"/>
</dbReference>
<comment type="function">
    <text evidence="4">Activates KDO (a required 8-carbon sugar) for incorporation into bacterial lipopolysaccharide in Gram-negative bacteria.</text>
</comment>
<keyword evidence="1 4" id="KW-0808">Transferase</keyword>
<dbReference type="SUPFAM" id="SSF53448">
    <property type="entry name" value="Nucleotide-diphospho-sugar transferases"/>
    <property type="match status" value="1"/>
</dbReference>
<dbReference type="EMBL" id="JBHLWI010000001">
    <property type="protein sequence ID" value="MFC0261205.1"/>
    <property type="molecule type" value="Genomic_DNA"/>
</dbReference>
<keyword evidence="4" id="KW-0963">Cytoplasm</keyword>
<dbReference type="InterPro" id="IPR029044">
    <property type="entry name" value="Nucleotide-diphossugar_trans"/>
</dbReference>
<dbReference type="Gene3D" id="3.90.550.10">
    <property type="entry name" value="Spore Coat Polysaccharide Biosynthesis Protein SpsA, Chain A"/>
    <property type="match status" value="1"/>
</dbReference>
<dbReference type="Pfam" id="PF02348">
    <property type="entry name" value="CTP_transf_3"/>
    <property type="match status" value="1"/>
</dbReference>
<dbReference type="NCBIfam" id="NF003952">
    <property type="entry name" value="PRK05450.1-5"/>
    <property type="match status" value="1"/>
</dbReference>
<evidence type="ECO:0000256" key="4">
    <source>
        <dbReference type="HAMAP-Rule" id="MF_00057"/>
    </source>
</evidence>
<dbReference type="Proteomes" id="UP001589797">
    <property type="component" value="Unassembled WGS sequence"/>
</dbReference>
<evidence type="ECO:0000313" key="6">
    <source>
        <dbReference type="Proteomes" id="UP001589797"/>
    </source>
</evidence>
<reference evidence="5 6" key="1">
    <citation type="submission" date="2024-09" db="EMBL/GenBank/DDBJ databases">
        <authorList>
            <person name="Sun Q."/>
            <person name="Mori K."/>
        </authorList>
    </citation>
    <scope>NUCLEOTIDE SEQUENCE [LARGE SCALE GENOMIC DNA]</scope>
    <source>
        <strain evidence="5 6">CCM 7650</strain>
    </source>
</reference>
<dbReference type="PANTHER" id="PTHR42866:SF2">
    <property type="entry name" value="3-DEOXY-MANNO-OCTULOSONATE CYTIDYLYLTRANSFERASE, MITOCHONDRIAL"/>
    <property type="match status" value="1"/>
</dbReference>
<keyword evidence="3 4" id="KW-0448">Lipopolysaccharide biosynthesis</keyword>
<dbReference type="GO" id="GO:0008690">
    <property type="term" value="F:3-deoxy-manno-octulosonate cytidylyltransferase activity"/>
    <property type="evidence" value="ECO:0007669"/>
    <property type="project" value="UniProtKB-EC"/>
</dbReference>
<dbReference type="HAMAP" id="MF_00057">
    <property type="entry name" value="KdsB"/>
    <property type="match status" value="1"/>
</dbReference>
<accession>A0ABV6FMW2</accession>
<gene>
    <name evidence="4 5" type="primary">kdsB</name>
    <name evidence="5" type="ORF">ACFFIP_00825</name>
</gene>
<dbReference type="PANTHER" id="PTHR42866">
    <property type="entry name" value="3-DEOXY-MANNO-OCTULOSONATE CYTIDYLYLTRANSFERASE"/>
    <property type="match status" value="1"/>
</dbReference>
<proteinExistence type="inferred from homology"/>
<dbReference type="NCBIfam" id="TIGR00466">
    <property type="entry name" value="kdsB"/>
    <property type="match status" value="1"/>
</dbReference>
<organism evidence="5 6">
    <name type="scientific">Fontibacter flavus</name>
    <dbReference type="NCBI Taxonomy" id="654838"/>
    <lineage>
        <taxon>Bacteria</taxon>
        <taxon>Pseudomonadati</taxon>
        <taxon>Bacteroidota</taxon>
        <taxon>Cytophagia</taxon>
        <taxon>Cytophagales</taxon>
        <taxon>Cyclobacteriaceae</taxon>
        <taxon>Fontibacter</taxon>
    </lineage>
</organism>
<evidence type="ECO:0000256" key="1">
    <source>
        <dbReference type="ARBA" id="ARBA00022679"/>
    </source>
</evidence>
<dbReference type="EC" id="2.7.7.38" evidence="4"/>
<evidence type="ECO:0000256" key="2">
    <source>
        <dbReference type="ARBA" id="ARBA00022695"/>
    </source>
</evidence>
<dbReference type="NCBIfam" id="NF009905">
    <property type="entry name" value="PRK13368.1"/>
    <property type="match status" value="1"/>
</dbReference>